<accession>A0AAJ3JTJ2</accession>
<dbReference type="GeneID" id="93831535"/>
<evidence type="ECO:0000313" key="1">
    <source>
        <dbReference type="EMBL" id="EKZ1928771.1"/>
    </source>
</evidence>
<evidence type="ECO:0000313" key="2">
    <source>
        <dbReference type="Proteomes" id="UP001225498"/>
    </source>
</evidence>
<dbReference type="RefSeq" id="WP_051924758.1">
    <property type="nucleotide sequence ID" value="NZ_CP008838.1"/>
</dbReference>
<dbReference type="EMBL" id="ABLTIR010000131">
    <property type="protein sequence ID" value="EKZ1928771.1"/>
    <property type="molecule type" value="Genomic_DNA"/>
</dbReference>
<gene>
    <name evidence="1" type="ORF">REH87_003826</name>
</gene>
<dbReference type="Proteomes" id="UP001225498">
    <property type="component" value="Unassembled WGS sequence"/>
</dbReference>
<organism evidence="1 2">
    <name type="scientific">Stenotrophomonas maltophilia</name>
    <name type="common">Pseudomonas maltophilia</name>
    <name type="synonym">Xanthomonas maltophilia</name>
    <dbReference type="NCBI Taxonomy" id="40324"/>
    <lineage>
        <taxon>Bacteria</taxon>
        <taxon>Pseudomonadati</taxon>
        <taxon>Pseudomonadota</taxon>
        <taxon>Gammaproteobacteria</taxon>
        <taxon>Lysobacterales</taxon>
        <taxon>Lysobacteraceae</taxon>
        <taxon>Stenotrophomonas</taxon>
        <taxon>Stenotrophomonas maltophilia group</taxon>
    </lineage>
</organism>
<protein>
    <submittedName>
        <fullName evidence="1">Uncharacterized protein</fullName>
    </submittedName>
</protein>
<dbReference type="AlphaFoldDB" id="A0AAJ3JTJ2"/>
<proteinExistence type="predicted"/>
<name>A0AAJ3JTJ2_STEMA</name>
<comment type="caution">
    <text evidence="1">The sequence shown here is derived from an EMBL/GenBank/DDBJ whole genome shotgun (WGS) entry which is preliminary data.</text>
</comment>
<reference evidence="1" key="1">
    <citation type="submission" date="2023-08" db="EMBL/GenBank/DDBJ databases">
        <authorList>
            <consortium name="Clinical and Environmental Microbiology Branch: Whole genome sequencing antimicrobial resistance pathogens in the healthcare setting"/>
        </authorList>
    </citation>
    <scope>NUCLEOTIDE SEQUENCE</scope>
    <source>
        <strain evidence="1">2023CJ-00293</strain>
    </source>
</reference>
<sequence length="190" mass="20276">MALRAFQIFRAGTWNSQSGSVTIDKRAVTAVALNYSQAVKAAPLVLGHPEVETNTYGQVRGLAEMDGELYAFADVDDSLIGSVRTGSYKSVSASIYLPNSPGNPMPGTYYLRHVGFLGAQAPAVKGMQPLSFAEPAHGGTPSVANFSAPIGYQVDRAQMQLYELARDVQHANPSIGFIQAAIMAQKAIQR</sequence>